<dbReference type="OrthoDB" id="3945550at2759"/>
<evidence type="ECO:0000259" key="1">
    <source>
        <dbReference type="Pfam" id="PF12937"/>
    </source>
</evidence>
<dbReference type="RefSeq" id="XP_026599551.1">
    <property type="nucleotide sequence ID" value="XM_026751819.1"/>
</dbReference>
<dbReference type="SUPFAM" id="SSF81383">
    <property type="entry name" value="F-box domain"/>
    <property type="match status" value="1"/>
</dbReference>
<proteinExistence type="predicted"/>
<sequence length="559" mass="64889">MAGPSFSPEIWRLVFENLNSTQDIYNICLVCRSFKTIATPLLYRSLTVIPNPRSSPDQQDARVDEHIIERLESDEQDKTFRLRHWVQEVTFAPSLFFAPHYSGRDRGFDRSQFIQQSDHPITVLSHLPNLRRITLTIPQLQSAELIDLVTEHPRKPEIILSLHCFFEYEFAERIKRWDENDTKDETLRLLLSRVVGLDISVDPFYEERPFMLGHGPNERILTVQKLSFSCPSLRTFTLSLFGNYGGCVEIVPWFPLIDSFRLTGTEVFPPLEELALNGYNMRKNEWPYWRDGLDWSRLKALTLGPQDSFGLLGRLAGYATSLKVLRVYCYEDEAEYKDRKGLSRFLRSFGTLRTLELRGYICAIGAIAHHRNLLSLCLHEDESSRAGYRNRRRVLTVEELDLLDKQCPDLRVLEVGIRRKDELPLGILTKLATSFKNLHCLSLHFELGILDREPIMPTLSLATARSIGQMMFDLRRQCGFMNTTSSNPYPFKLTLWTGRAYRRYPQMPPRFDSWELKFTNTYEVQLPVNKKDGDNEVEVRLTKGQGLDPDIRRSETPDL</sequence>
<dbReference type="InterPro" id="IPR001810">
    <property type="entry name" value="F-box_dom"/>
</dbReference>
<evidence type="ECO:0000313" key="3">
    <source>
        <dbReference type="Proteomes" id="UP000256690"/>
    </source>
</evidence>
<dbReference type="InterPro" id="IPR032675">
    <property type="entry name" value="LRR_dom_sf"/>
</dbReference>
<keyword evidence="3" id="KW-1185">Reference proteome</keyword>
<dbReference type="Gene3D" id="3.80.10.10">
    <property type="entry name" value="Ribonuclease Inhibitor"/>
    <property type="match status" value="1"/>
</dbReference>
<accession>A0A3D8QRH4</accession>
<reference evidence="2 3" key="1">
    <citation type="journal article" date="2018" name="IMA Fungus">
        <title>IMA Genome-F 9: Draft genome sequence of Annulohypoxylon stygium, Aspergillus mulundensis, Berkeleyomyces basicola (syn. Thielaviopsis basicola), Ceratocystis smalleyi, two Cercospora beticola strains, Coleophoma cylindrospora, Fusarium fracticaudum, Phialophora cf. hyalina, and Morchella septimelata.</title>
        <authorList>
            <person name="Wingfield B.D."/>
            <person name="Bills G.F."/>
            <person name="Dong Y."/>
            <person name="Huang W."/>
            <person name="Nel W.J."/>
            <person name="Swalarsk-Parry B.S."/>
            <person name="Vaghefi N."/>
            <person name="Wilken P.M."/>
            <person name="An Z."/>
            <person name="de Beer Z.W."/>
            <person name="De Vos L."/>
            <person name="Chen L."/>
            <person name="Duong T.A."/>
            <person name="Gao Y."/>
            <person name="Hammerbacher A."/>
            <person name="Kikkert J.R."/>
            <person name="Li Y."/>
            <person name="Li H."/>
            <person name="Li K."/>
            <person name="Li Q."/>
            <person name="Liu X."/>
            <person name="Ma X."/>
            <person name="Naidoo K."/>
            <person name="Pethybridge S.J."/>
            <person name="Sun J."/>
            <person name="Steenkamp E.T."/>
            <person name="van der Nest M.A."/>
            <person name="van Wyk S."/>
            <person name="Wingfield M.J."/>
            <person name="Xiong C."/>
            <person name="Yue Q."/>
            <person name="Zhang X."/>
        </authorList>
    </citation>
    <scope>NUCLEOTIDE SEQUENCE [LARGE SCALE GENOMIC DNA]</scope>
    <source>
        <strain evidence="2 3">DSM 5745</strain>
    </source>
</reference>
<evidence type="ECO:0000313" key="2">
    <source>
        <dbReference type="EMBL" id="RDW64392.1"/>
    </source>
</evidence>
<dbReference type="AlphaFoldDB" id="A0A3D8QRH4"/>
<dbReference type="Pfam" id="PF12937">
    <property type="entry name" value="F-box-like"/>
    <property type="match status" value="1"/>
</dbReference>
<dbReference type="EMBL" id="PVWQ01000014">
    <property type="protein sequence ID" value="RDW64392.1"/>
    <property type="molecule type" value="Genomic_DNA"/>
</dbReference>
<dbReference type="SUPFAM" id="SSF52047">
    <property type="entry name" value="RNI-like"/>
    <property type="match status" value="1"/>
</dbReference>
<organism evidence="2 3">
    <name type="scientific">Aspergillus mulundensis</name>
    <dbReference type="NCBI Taxonomy" id="1810919"/>
    <lineage>
        <taxon>Eukaryota</taxon>
        <taxon>Fungi</taxon>
        <taxon>Dikarya</taxon>
        <taxon>Ascomycota</taxon>
        <taxon>Pezizomycotina</taxon>
        <taxon>Eurotiomycetes</taxon>
        <taxon>Eurotiomycetidae</taxon>
        <taxon>Eurotiales</taxon>
        <taxon>Aspergillaceae</taxon>
        <taxon>Aspergillus</taxon>
        <taxon>Aspergillus subgen. Nidulantes</taxon>
    </lineage>
</organism>
<comment type="caution">
    <text evidence="2">The sequence shown here is derived from an EMBL/GenBank/DDBJ whole genome shotgun (WGS) entry which is preliminary data.</text>
</comment>
<dbReference type="Proteomes" id="UP000256690">
    <property type="component" value="Unassembled WGS sequence"/>
</dbReference>
<name>A0A3D8QRH4_9EURO</name>
<gene>
    <name evidence="2" type="ORF">DSM5745_09803</name>
</gene>
<feature type="domain" description="F-box" evidence="1">
    <location>
        <begin position="8"/>
        <end position="47"/>
    </location>
</feature>
<dbReference type="STRING" id="1810919.A0A3D8QRH4"/>
<dbReference type="GeneID" id="38120173"/>
<dbReference type="InterPro" id="IPR036047">
    <property type="entry name" value="F-box-like_dom_sf"/>
</dbReference>
<protein>
    <recommendedName>
        <fullName evidence="1">F-box domain-containing protein</fullName>
    </recommendedName>
</protein>